<dbReference type="GO" id="GO:0003743">
    <property type="term" value="F:translation initiation factor activity"/>
    <property type="evidence" value="ECO:0007669"/>
    <property type="project" value="UniProtKB-UniRule"/>
</dbReference>
<dbReference type="GO" id="GO:0043022">
    <property type="term" value="F:ribosome binding"/>
    <property type="evidence" value="ECO:0007669"/>
    <property type="project" value="TreeGrafter"/>
</dbReference>
<evidence type="ECO:0000256" key="2">
    <source>
        <dbReference type="ARBA" id="ARBA00022540"/>
    </source>
</evidence>
<dbReference type="Gene3D" id="3.10.20.80">
    <property type="entry name" value="Translation initiation factor 3 (IF-3), N-terminal domain"/>
    <property type="match status" value="1"/>
</dbReference>
<protein>
    <recommendedName>
        <fullName evidence="4 5">Translation initiation factor IF-3</fullName>
    </recommendedName>
</protein>
<sequence>MRRFFLQNTNFKKNRDIVNENIRDYKVRVILGDNNEDLGVMITKEALKLAQSKGLDLLLIATPNNALSVCKVLDYGKYKYQKQKKDNIKKKNQKLSLIKEMKIRHSIGQADYDTKLKKMQNFLSEGHKVKITMRFKGRENAHSYLGLEMFRKISHDLQEVARVDKEPEKMGNQITMILSEKK</sequence>
<dbReference type="GO" id="GO:0032790">
    <property type="term" value="P:ribosome disassembly"/>
    <property type="evidence" value="ECO:0007669"/>
    <property type="project" value="TreeGrafter"/>
</dbReference>
<keyword evidence="9" id="KW-1185">Reference proteome</keyword>
<name>W2UZ21_9RICK</name>
<evidence type="ECO:0000256" key="5">
    <source>
        <dbReference type="RuleBase" id="RU000646"/>
    </source>
</evidence>
<organism evidence="8 9">
    <name type="scientific">Candidatus Xenolissoclinum pacificiensis L6</name>
    <dbReference type="NCBI Taxonomy" id="1401685"/>
    <lineage>
        <taxon>Bacteria</taxon>
        <taxon>Pseudomonadati</taxon>
        <taxon>Pseudomonadota</taxon>
        <taxon>Alphaproteobacteria</taxon>
        <taxon>Rickettsiales</taxon>
        <taxon>Anaplasmataceae</taxon>
        <taxon>Candidatus Xenolissoclinum</taxon>
    </lineage>
</organism>
<dbReference type="GO" id="GO:0016020">
    <property type="term" value="C:membrane"/>
    <property type="evidence" value="ECO:0007669"/>
    <property type="project" value="TreeGrafter"/>
</dbReference>
<dbReference type="Pfam" id="PF05198">
    <property type="entry name" value="IF3_N"/>
    <property type="match status" value="1"/>
</dbReference>
<dbReference type="PANTHER" id="PTHR10938:SF0">
    <property type="entry name" value="TRANSLATION INITIATION FACTOR IF-3, MITOCHONDRIAL"/>
    <property type="match status" value="1"/>
</dbReference>
<evidence type="ECO:0000313" key="8">
    <source>
        <dbReference type="EMBL" id="ETO91376.1"/>
    </source>
</evidence>
<dbReference type="SUPFAM" id="SSF55200">
    <property type="entry name" value="Translation initiation factor IF3, C-terminal domain"/>
    <property type="match status" value="1"/>
</dbReference>
<dbReference type="InterPro" id="IPR019813">
    <property type="entry name" value="Translation_initiation_fac3_CS"/>
</dbReference>
<comment type="caution">
    <text evidence="8">The sequence shown here is derived from an EMBL/GenBank/DDBJ whole genome shotgun (WGS) entry which is preliminary data.</text>
</comment>
<gene>
    <name evidence="8" type="primary">infC</name>
    <name evidence="8" type="ORF">P857_290</name>
</gene>
<evidence type="ECO:0000313" key="9">
    <source>
        <dbReference type="Proteomes" id="UP000018951"/>
    </source>
</evidence>
<dbReference type="PANTHER" id="PTHR10938">
    <property type="entry name" value="TRANSLATION INITIATION FACTOR IF-3"/>
    <property type="match status" value="1"/>
</dbReference>
<keyword evidence="2 5" id="KW-0396">Initiation factor</keyword>
<dbReference type="SUPFAM" id="SSF54364">
    <property type="entry name" value="Translation initiation factor IF3, N-terminal domain"/>
    <property type="match status" value="1"/>
</dbReference>
<dbReference type="Pfam" id="PF00707">
    <property type="entry name" value="IF3_C"/>
    <property type="match status" value="1"/>
</dbReference>
<dbReference type="NCBIfam" id="TIGR00168">
    <property type="entry name" value="infC"/>
    <property type="match status" value="1"/>
</dbReference>
<dbReference type="STRING" id="1401685.P857_290"/>
<comment type="subunit">
    <text evidence="5">Monomer.</text>
</comment>
<dbReference type="InterPro" id="IPR036788">
    <property type="entry name" value="T_IF-3_C_sf"/>
</dbReference>
<dbReference type="PROSITE" id="PS00938">
    <property type="entry name" value="IF3"/>
    <property type="match status" value="1"/>
</dbReference>
<evidence type="ECO:0000256" key="1">
    <source>
        <dbReference type="ARBA" id="ARBA00005439"/>
    </source>
</evidence>
<feature type="domain" description="Translation initiation factor 3 C-terminal" evidence="6">
    <location>
        <begin position="98"/>
        <end position="181"/>
    </location>
</feature>
<dbReference type="Proteomes" id="UP000018951">
    <property type="component" value="Unassembled WGS sequence"/>
</dbReference>
<keyword evidence="3 5" id="KW-0648">Protein biosynthesis</keyword>
<reference evidence="8 9" key="1">
    <citation type="journal article" date="2013" name="PLoS ONE">
        <title>Bacterial endosymbiosis in a chordate host: long-term co-evolution and conservation of secondary metabolism.</title>
        <authorList>
            <person name="Kwan J.C."/>
            <person name="Schmidt E.W."/>
        </authorList>
    </citation>
    <scope>NUCLEOTIDE SEQUENCE [LARGE SCALE GENOMIC DNA]</scope>
    <source>
        <strain evidence="9">L6</strain>
    </source>
</reference>
<comment type="similarity">
    <text evidence="1 5">Belongs to the IF-3 family.</text>
</comment>
<dbReference type="AlphaFoldDB" id="W2UZ21"/>
<evidence type="ECO:0000256" key="3">
    <source>
        <dbReference type="ARBA" id="ARBA00022917"/>
    </source>
</evidence>
<evidence type="ECO:0000259" key="6">
    <source>
        <dbReference type="Pfam" id="PF00707"/>
    </source>
</evidence>
<comment type="function">
    <text evidence="5">IF-3 binds to the 30S ribosomal subunit and shifts the equilibrium between 70S ribosomes and their 50S and 30S subunits in favor of the free subunits, thus enhancing the availability of 30S subunits on which protein synthesis initiation begins.</text>
</comment>
<dbReference type="GO" id="GO:0005829">
    <property type="term" value="C:cytosol"/>
    <property type="evidence" value="ECO:0007669"/>
    <property type="project" value="TreeGrafter"/>
</dbReference>
<dbReference type="InterPro" id="IPR001288">
    <property type="entry name" value="Translation_initiation_fac_3"/>
</dbReference>
<accession>W2UZ21</accession>
<dbReference type="Gene3D" id="3.30.110.10">
    <property type="entry name" value="Translation initiation factor 3 (IF-3), C-terminal domain"/>
    <property type="match status" value="1"/>
</dbReference>
<proteinExistence type="inferred from homology"/>
<dbReference type="InterPro" id="IPR036787">
    <property type="entry name" value="T_IF-3_N_sf"/>
</dbReference>
<dbReference type="EMBL" id="AXCJ01000005">
    <property type="protein sequence ID" value="ETO91376.1"/>
    <property type="molecule type" value="Genomic_DNA"/>
</dbReference>
<dbReference type="InterPro" id="IPR019814">
    <property type="entry name" value="Translation_initiation_fac_3_N"/>
</dbReference>
<dbReference type="InterPro" id="IPR019815">
    <property type="entry name" value="Translation_initiation_fac_3_C"/>
</dbReference>
<evidence type="ECO:0000259" key="7">
    <source>
        <dbReference type="Pfam" id="PF05198"/>
    </source>
</evidence>
<evidence type="ECO:0000256" key="4">
    <source>
        <dbReference type="NCBIfam" id="TIGR00168"/>
    </source>
</evidence>
<comment type="subcellular location">
    <subcellularLocation>
        <location evidence="5">Cytoplasm</location>
    </subcellularLocation>
</comment>
<feature type="domain" description="Translation initiation factor 3 N-terminal" evidence="7">
    <location>
        <begin position="18"/>
        <end position="86"/>
    </location>
</feature>